<keyword evidence="3" id="KW-1185">Reference proteome</keyword>
<reference evidence="2 3" key="1">
    <citation type="journal article" date="2013" name="Genome Biol. Evol.">
        <title>Genomes of Stigonematalean cyanobacteria (subsection V) and the evolution of oxygenic photosynthesis from prokaryotes to plastids.</title>
        <authorList>
            <person name="Dagan T."/>
            <person name="Roettger M."/>
            <person name="Stucken K."/>
            <person name="Landan G."/>
            <person name="Koch R."/>
            <person name="Major P."/>
            <person name="Gould S.B."/>
            <person name="Goremykin V.V."/>
            <person name="Rippka R."/>
            <person name="Tandeau de Marsac N."/>
            <person name="Gugger M."/>
            <person name="Lockhart P.J."/>
            <person name="Allen J.F."/>
            <person name="Brune I."/>
            <person name="Maus I."/>
            <person name="Puhler A."/>
            <person name="Martin W.F."/>
        </authorList>
    </citation>
    <scope>NUCLEOTIDE SEQUENCE [LARGE SCALE GENOMIC DNA]</scope>
    <source>
        <strain evidence="2 3">PCC 7110</strain>
    </source>
</reference>
<keyword evidence="1" id="KW-0812">Transmembrane</keyword>
<dbReference type="RefSeq" id="WP_017739728.1">
    <property type="nucleotide sequence ID" value="NZ_KQ976354.1"/>
</dbReference>
<keyword evidence="1" id="KW-0472">Membrane</keyword>
<dbReference type="AlphaFoldDB" id="A0A139X8G5"/>
<sequence length="102" mass="11097">MSFHYKFLLNQALNQPTITKSQTGSPIPRSSIDLGGLFKQFSNPEGLLTIDGLIFILLVLRFVGGGKGKITTGKVCGVAEKLAATQLALKQIKERKHNKVCL</sequence>
<evidence type="ECO:0000313" key="3">
    <source>
        <dbReference type="Proteomes" id="UP000076925"/>
    </source>
</evidence>
<proteinExistence type="predicted"/>
<gene>
    <name evidence="2" type="ORF">WA1_25360</name>
</gene>
<comment type="caution">
    <text evidence="2">The sequence shown here is derived from an EMBL/GenBank/DDBJ whole genome shotgun (WGS) entry which is preliminary data.</text>
</comment>
<keyword evidence="1" id="KW-1133">Transmembrane helix</keyword>
<organism evidence="2 3">
    <name type="scientific">Scytonema hofmannii PCC 7110</name>
    <dbReference type="NCBI Taxonomy" id="128403"/>
    <lineage>
        <taxon>Bacteria</taxon>
        <taxon>Bacillati</taxon>
        <taxon>Cyanobacteriota</taxon>
        <taxon>Cyanophyceae</taxon>
        <taxon>Nostocales</taxon>
        <taxon>Scytonemataceae</taxon>
        <taxon>Scytonema</taxon>
    </lineage>
</organism>
<dbReference type="Proteomes" id="UP000076925">
    <property type="component" value="Unassembled WGS sequence"/>
</dbReference>
<name>A0A139X8G5_9CYAN</name>
<feature type="transmembrane region" description="Helical" evidence="1">
    <location>
        <begin position="46"/>
        <end position="64"/>
    </location>
</feature>
<dbReference type="EMBL" id="ANNX02000026">
    <property type="protein sequence ID" value="KYC40945.1"/>
    <property type="molecule type" value="Genomic_DNA"/>
</dbReference>
<accession>A0A139X8G5</accession>
<protein>
    <submittedName>
        <fullName evidence="2">Uncharacterized protein</fullName>
    </submittedName>
</protein>
<evidence type="ECO:0000256" key="1">
    <source>
        <dbReference type="SAM" id="Phobius"/>
    </source>
</evidence>
<dbReference type="STRING" id="128403.WA1_25360"/>
<evidence type="ECO:0000313" key="2">
    <source>
        <dbReference type="EMBL" id="KYC40945.1"/>
    </source>
</evidence>